<keyword evidence="25" id="KW-1185">Reference proteome</keyword>
<evidence type="ECO:0000256" key="12">
    <source>
        <dbReference type="ARBA" id="ARBA00022777"/>
    </source>
</evidence>
<feature type="region of interest" description="Disordered" evidence="22">
    <location>
        <begin position="564"/>
        <end position="584"/>
    </location>
</feature>
<evidence type="ECO:0000256" key="6">
    <source>
        <dbReference type="ARBA" id="ARBA00022454"/>
    </source>
</evidence>
<evidence type="ECO:0000259" key="23">
    <source>
        <dbReference type="PROSITE" id="PS50011"/>
    </source>
</evidence>
<dbReference type="SMART" id="SM00220">
    <property type="entry name" value="S_TKc"/>
    <property type="match status" value="1"/>
</dbReference>
<dbReference type="FunFam" id="3.30.200.20:FF:000409">
    <property type="entry name" value="serine/threonine-protein kinase haspin"/>
    <property type="match status" value="1"/>
</dbReference>
<evidence type="ECO:0000256" key="2">
    <source>
        <dbReference type="ARBA" id="ARBA00004123"/>
    </source>
</evidence>
<feature type="compositionally biased region" description="Basic and acidic residues" evidence="22">
    <location>
        <begin position="484"/>
        <end position="495"/>
    </location>
</feature>
<dbReference type="PANTHER" id="PTHR24419">
    <property type="entry name" value="INTERLEUKIN-1 RECEPTOR-ASSOCIATED KINASE"/>
    <property type="match status" value="1"/>
</dbReference>
<evidence type="ECO:0000256" key="7">
    <source>
        <dbReference type="ARBA" id="ARBA00022490"/>
    </source>
</evidence>
<evidence type="ECO:0000256" key="15">
    <source>
        <dbReference type="ARBA" id="ARBA00023242"/>
    </source>
</evidence>
<feature type="region of interest" description="Disordered" evidence="22">
    <location>
        <begin position="61"/>
        <end position="105"/>
    </location>
</feature>
<comment type="cofactor">
    <cofactor evidence="1">
        <name>Mg(2+)</name>
        <dbReference type="ChEBI" id="CHEBI:18420"/>
    </cofactor>
</comment>
<keyword evidence="15" id="KW-0539">Nucleus</keyword>
<dbReference type="GO" id="GO:0051276">
    <property type="term" value="P:chromosome organization"/>
    <property type="evidence" value="ECO:0007669"/>
    <property type="project" value="UniProtKB-ARBA"/>
</dbReference>
<evidence type="ECO:0000256" key="17">
    <source>
        <dbReference type="ARBA" id="ARBA00048679"/>
    </source>
</evidence>
<feature type="region of interest" description="Disordered" evidence="22">
    <location>
        <begin position="423"/>
        <end position="507"/>
    </location>
</feature>
<evidence type="ECO:0000256" key="21">
    <source>
        <dbReference type="PROSITE-ProRule" id="PRU10141"/>
    </source>
</evidence>
<dbReference type="OrthoDB" id="21018at2759"/>
<comment type="subcellular location">
    <subcellularLocation>
        <location evidence="4">Chromosome</location>
    </subcellularLocation>
    <subcellularLocation>
        <location evidence="3">Cytoplasm</location>
        <location evidence="3">Cytoskeleton</location>
        <location evidence="3">Spindle</location>
    </subcellularLocation>
    <subcellularLocation>
        <location evidence="2">Nucleus</location>
    </subcellularLocation>
</comment>
<evidence type="ECO:0000256" key="11">
    <source>
        <dbReference type="ARBA" id="ARBA00022741"/>
    </source>
</evidence>
<comment type="catalytic activity">
    <reaction evidence="17">
        <text>L-seryl-[protein] + ATP = O-phospho-L-seryl-[protein] + ADP + H(+)</text>
        <dbReference type="Rhea" id="RHEA:17989"/>
        <dbReference type="Rhea" id="RHEA-COMP:9863"/>
        <dbReference type="Rhea" id="RHEA-COMP:11604"/>
        <dbReference type="ChEBI" id="CHEBI:15378"/>
        <dbReference type="ChEBI" id="CHEBI:29999"/>
        <dbReference type="ChEBI" id="CHEBI:30616"/>
        <dbReference type="ChEBI" id="CHEBI:83421"/>
        <dbReference type="ChEBI" id="CHEBI:456216"/>
        <dbReference type="EC" id="2.7.11.1"/>
    </reaction>
</comment>
<keyword evidence="12" id="KW-0418">Kinase</keyword>
<feature type="domain" description="Protein kinase" evidence="23">
    <location>
        <begin position="939"/>
        <end position="1255"/>
    </location>
</feature>
<comment type="catalytic activity">
    <reaction evidence="16">
        <text>L-threonyl-[protein] + ATP = O-phospho-L-threonyl-[protein] + ADP + H(+)</text>
        <dbReference type="Rhea" id="RHEA:46608"/>
        <dbReference type="Rhea" id="RHEA-COMP:11060"/>
        <dbReference type="Rhea" id="RHEA-COMP:11605"/>
        <dbReference type="ChEBI" id="CHEBI:15378"/>
        <dbReference type="ChEBI" id="CHEBI:30013"/>
        <dbReference type="ChEBI" id="CHEBI:30616"/>
        <dbReference type="ChEBI" id="CHEBI:61977"/>
        <dbReference type="ChEBI" id="CHEBI:456216"/>
        <dbReference type="EC" id="2.7.11.1"/>
    </reaction>
</comment>
<feature type="region of interest" description="Disordered" evidence="22">
    <location>
        <begin position="122"/>
        <end position="155"/>
    </location>
</feature>
<keyword evidence="6" id="KW-0158">Chromosome</keyword>
<feature type="compositionally biased region" description="Polar residues" evidence="22">
    <location>
        <begin position="137"/>
        <end position="146"/>
    </location>
</feature>
<evidence type="ECO:0000256" key="14">
    <source>
        <dbReference type="ARBA" id="ARBA00023212"/>
    </source>
</evidence>
<sequence length="1255" mass="136946">MNQFGRNEPIIMKTYGKHSRRVDRWLSPDIRKAAFASTSSSDISIGEQVGQKHLRKRKKILSTASSRPVRAAKSQALAGLREPDSEEENVFNPTPEHSLGANKRRRGTLNVKALAKWKMAVRESTSESEEEKSAQSQVPSCGSGRSQGPKAGNSVAVPSYLSRFVTDRRRGVPKIPKVSQRSQVAKKHRVSVCKGSLNSSEDFVKRRAPPRRPAPPRMPAPRLVHSGNSSSELASPVPNLSRARNILKAVSLNSTADRPLGSGYKKPLLSSTPSLASRPSYRHQEPSISEISCSIDDMEEAFKTSVEATRSLVSPGQRKCKVLLERSVETAGYVRKPPSETEQVGLPLPAGKNSIGVPQHSKALFSRVDYGSEVKTRAGSVGSPSAENLSVQFVSAESRLDSLAACLGERGTPVVVLQKADLSKHLSGGRDRREEETYSSCVDSESALRSDGSENGPGPGVEAPRETENGGAGCSDNTQSGDTDPGRVREEDEGRGAGFGSAEGEESASVICISPSILAESSGRHLGEPERGSFGSCNASRLAEEMGNRASFDEQSMDLFLESSEVEPQGESGESLPAAASGETVSLLPQESAVNSQASGLLEAYLKKRCSLVQATVVLEALDLDRYIQGCGNLPAPGPDSAEEPQREAKISVRDPQRSPISGDFQEQPKSSSPERPRTANPEQDGVKPNEGLRRRLSSAFASKSSCDSPGPAPSPGGRKRPARARNQGGGRPKDKPGTGRKACVSGFSISRWAKNDPHRQRPRKPHARSQLSRAGDCSLFDFQRGPDSKKQSDAGSSVFQGPSSVFPGTPLRMEPLNISSLLANFTPEALTTHTWSRLKAALSVHKKKKAFFTPKKLTLSHSGLQSDVSLDQSVLLLPSPQCTPLSHRLRASVLQSTAATPVTPSLFLEDITDAEKLYHECQQDGPITFEQCIPPQRMKLCKKVGEGTFGEVFTTTNEADETVALKIVPIEGNQKVNGEDQKTFGEILHEVIISKELSSLDATRMNRTNGFIGLNNLHCVRGSYPKVLLSAWDKFDKQRRSENDRPDMFQEDQLFLILEFEFGGSDLEAMNGKLSSLAVAKSILHQVTAALAVAEQALCFEHRDLHWGNILVKTTKEKTGTYELNGTSHSLETKGVHVNIIDYSLSRLEIDGLTVSCDISADEELFMGQGDYQFDIYRKMRQENNNSWSEFNPHTNVLWLHYLADKLLLMSYRNRPQSKPMRELKRSLQDFHGELLAYKSASSVLESCRLFQEA</sequence>
<comment type="caution">
    <text evidence="24">The sequence shown here is derived from an EMBL/GenBank/DDBJ whole genome shotgun (WGS) entry which is preliminary data.</text>
</comment>
<evidence type="ECO:0000256" key="19">
    <source>
        <dbReference type="ARBA" id="ARBA00069281"/>
    </source>
</evidence>
<evidence type="ECO:0000256" key="10">
    <source>
        <dbReference type="ARBA" id="ARBA00022679"/>
    </source>
</evidence>
<keyword evidence="14" id="KW-0206">Cytoskeleton</keyword>
<keyword evidence="7" id="KW-0963">Cytoplasm</keyword>
<dbReference type="GO" id="GO:0005694">
    <property type="term" value="C:chromosome"/>
    <property type="evidence" value="ECO:0007669"/>
    <property type="project" value="UniProtKB-SubCell"/>
</dbReference>
<dbReference type="EMBL" id="JAFJMO010000007">
    <property type="protein sequence ID" value="KAJ8272026.1"/>
    <property type="molecule type" value="Genomic_DNA"/>
</dbReference>
<dbReference type="GO" id="GO:0005819">
    <property type="term" value="C:spindle"/>
    <property type="evidence" value="ECO:0007669"/>
    <property type="project" value="UniProtKB-SubCell"/>
</dbReference>
<dbReference type="GO" id="GO:0000278">
    <property type="term" value="P:mitotic cell cycle"/>
    <property type="evidence" value="ECO:0007669"/>
    <property type="project" value="TreeGrafter"/>
</dbReference>
<proteinExistence type="predicted"/>
<dbReference type="InterPro" id="IPR011009">
    <property type="entry name" value="Kinase-like_dom_sf"/>
</dbReference>
<comment type="function">
    <text evidence="18">Serine/threonine-protein kinase that phosphorylates histone H3 at 'Thr-3' (H3T3ph) during mitosis. May act through H3T3ph to both position and modulate activation of AURKB and other components of the chromosomal passenger complex (CPC) at centromeres to ensure proper chromatid cohesion, metaphase alignment and normal progression through the cell cycle.</text>
</comment>
<feature type="region of interest" description="Disordered" evidence="22">
    <location>
        <begin position="255"/>
        <end position="283"/>
    </location>
</feature>
<reference evidence="24" key="1">
    <citation type="journal article" date="2023" name="Science">
        <title>Genome structures resolve the early diversification of teleost fishes.</title>
        <authorList>
            <person name="Parey E."/>
            <person name="Louis A."/>
            <person name="Montfort J."/>
            <person name="Bouchez O."/>
            <person name="Roques C."/>
            <person name="Iampietro C."/>
            <person name="Lluch J."/>
            <person name="Castinel A."/>
            <person name="Donnadieu C."/>
            <person name="Desvignes T."/>
            <person name="Floi Bucao C."/>
            <person name="Jouanno E."/>
            <person name="Wen M."/>
            <person name="Mejri S."/>
            <person name="Dirks R."/>
            <person name="Jansen H."/>
            <person name="Henkel C."/>
            <person name="Chen W.J."/>
            <person name="Zahm M."/>
            <person name="Cabau C."/>
            <person name="Klopp C."/>
            <person name="Thompson A.W."/>
            <person name="Robinson-Rechavi M."/>
            <person name="Braasch I."/>
            <person name="Lecointre G."/>
            <person name="Bobe J."/>
            <person name="Postlethwait J.H."/>
            <person name="Berthelot C."/>
            <person name="Roest Crollius H."/>
            <person name="Guiguen Y."/>
        </authorList>
    </citation>
    <scope>NUCLEOTIDE SEQUENCE</scope>
    <source>
        <strain evidence="24">Concon-B</strain>
    </source>
</reference>
<keyword evidence="13 21" id="KW-0067">ATP-binding</keyword>
<evidence type="ECO:0000313" key="24">
    <source>
        <dbReference type="EMBL" id="KAJ8272026.1"/>
    </source>
</evidence>
<dbReference type="InterPro" id="IPR024604">
    <property type="entry name" value="GSG2_C"/>
</dbReference>
<dbReference type="GO" id="GO:0035556">
    <property type="term" value="P:intracellular signal transduction"/>
    <property type="evidence" value="ECO:0007669"/>
    <property type="project" value="TreeGrafter"/>
</dbReference>
<feature type="region of interest" description="Disordered" evidence="22">
    <location>
        <begin position="171"/>
        <end position="238"/>
    </location>
</feature>
<evidence type="ECO:0000256" key="3">
    <source>
        <dbReference type="ARBA" id="ARBA00004186"/>
    </source>
</evidence>
<dbReference type="AlphaFoldDB" id="A0A9Q1DJ90"/>
<dbReference type="PANTHER" id="PTHR24419:SF18">
    <property type="entry name" value="SERINE_THREONINE-PROTEIN KINASE HASPIN"/>
    <property type="match status" value="1"/>
</dbReference>
<evidence type="ECO:0000256" key="4">
    <source>
        <dbReference type="ARBA" id="ARBA00004286"/>
    </source>
</evidence>
<dbReference type="Gene3D" id="1.10.510.10">
    <property type="entry name" value="Transferase(Phosphotransferase) domain 1"/>
    <property type="match status" value="1"/>
</dbReference>
<evidence type="ECO:0000256" key="9">
    <source>
        <dbReference type="ARBA" id="ARBA00022553"/>
    </source>
</evidence>
<evidence type="ECO:0000256" key="20">
    <source>
        <dbReference type="ARBA" id="ARBA00081741"/>
    </source>
</evidence>
<evidence type="ECO:0000256" key="18">
    <source>
        <dbReference type="ARBA" id="ARBA00053811"/>
    </source>
</evidence>
<dbReference type="FunFam" id="1.10.510.10:FF:000401">
    <property type="entry name" value="serine/threonine-protein kinase haspin"/>
    <property type="match status" value="1"/>
</dbReference>
<dbReference type="Gene3D" id="3.30.200.20">
    <property type="entry name" value="Phosphorylase Kinase, domain 1"/>
    <property type="match status" value="1"/>
</dbReference>
<evidence type="ECO:0000313" key="25">
    <source>
        <dbReference type="Proteomes" id="UP001152803"/>
    </source>
</evidence>
<evidence type="ECO:0000256" key="5">
    <source>
        <dbReference type="ARBA" id="ARBA00012513"/>
    </source>
</evidence>
<dbReference type="GO" id="GO:0005634">
    <property type="term" value="C:nucleus"/>
    <property type="evidence" value="ECO:0007669"/>
    <property type="project" value="UniProtKB-SubCell"/>
</dbReference>
<keyword evidence="11 21" id="KW-0547">Nucleotide-binding</keyword>
<keyword evidence="10" id="KW-0808">Transferase</keyword>
<keyword evidence="9" id="KW-0597">Phosphoprotein</keyword>
<dbReference type="PROSITE" id="PS00107">
    <property type="entry name" value="PROTEIN_KINASE_ATP"/>
    <property type="match status" value="1"/>
</dbReference>
<feature type="binding site" evidence="21">
    <location>
        <position position="967"/>
    </location>
    <ligand>
        <name>ATP</name>
        <dbReference type="ChEBI" id="CHEBI:30616"/>
    </ligand>
</feature>
<dbReference type="SUPFAM" id="SSF56112">
    <property type="entry name" value="Protein kinase-like (PK-like)"/>
    <property type="match status" value="1"/>
</dbReference>
<feature type="compositionally biased region" description="Basic and acidic residues" evidence="22">
    <location>
        <begin position="423"/>
        <end position="436"/>
    </location>
</feature>
<feature type="compositionally biased region" description="Polar residues" evidence="22">
    <location>
        <begin position="794"/>
        <end position="804"/>
    </location>
</feature>
<dbReference type="GO" id="GO:0005524">
    <property type="term" value="F:ATP binding"/>
    <property type="evidence" value="ECO:0007669"/>
    <property type="project" value="UniProtKB-UniRule"/>
</dbReference>
<evidence type="ECO:0000256" key="16">
    <source>
        <dbReference type="ARBA" id="ARBA00047899"/>
    </source>
</evidence>
<dbReference type="GO" id="GO:1901991">
    <property type="term" value="P:negative regulation of mitotic cell cycle phase transition"/>
    <property type="evidence" value="ECO:0007669"/>
    <property type="project" value="UniProtKB-ARBA"/>
</dbReference>
<accession>A0A9Q1DJ90</accession>
<evidence type="ECO:0000256" key="22">
    <source>
        <dbReference type="SAM" id="MobiDB-lite"/>
    </source>
</evidence>
<gene>
    <name evidence="24" type="ORF">COCON_G00108850</name>
</gene>
<feature type="compositionally biased region" description="Low complexity" evidence="22">
    <location>
        <begin position="698"/>
        <end position="709"/>
    </location>
</feature>
<dbReference type="Proteomes" id="UP001152803">
    <property type="component" value="Unassembled WGS sequence"/>
</dbReference>
<feature type="region of interest" description="Disordered" evidence="22">
    <location>
        <begin position="635"/>
        <end position="811"/>
    </location>
</feature>
<dbReference type="InterPro" id="IPR000719">
    <property type="entry name" value="Prot_kinase_dom"/>
</dbReference>
<dbReference type="InterPro" id="IPR017441">
    <property type="entry name" value="Protein_kinase_ATP_BS"/>
</dbReference>
<evidence type="ECO:0000256" key="8">
    <source>
        <dbReference type="ARBA" id="ARBA00022527"/>
    </source>
</evidence>
<dbReference type="GO" id="GO:0005737">
    <property type="term" value="C:cytoplasm"/>
    <property type="evidence" value="ECO:0007669"/>
    <property type="project" value="TreeGrafter"/>
</dbReference>
<feature type="compositionally biased region" description="Basic and acidic residues" evidence="22">
    <location>
        <begin position="685"/>
        <end position="694"/>
    </location>
</feature>
<dbReference type="EC" id="2.7.11.1" evidence="5"/>
<keyword evidence="8" id="KW-0723">Serine/threonine-protein kinase</keyword>
<name>A0A9Q1DJ90_CONCO</name>
<dbReference type="SMART" id="SM01331">
    <property type="entry name" value="DUF3635"/>
    <property type="match status" value="1"/>
</dbReference>
<feature type="compositionally biased region" description="Basic and acidic residues" evidence="22">
    <location>
        <begin position="644"/>
        <end position="657"/>
    </location>
</feature>
<evidence type="ECO:0000256" key="1">
    <source>
        <dbReference type="ARBA" id="ARBA00001946"/>
    </source>
</evidence>
<protein>
    <recommendedName>
        <fullName evidence="19">Serine/threonine-protein kinase haspin</fullName>
        <ecNumber evidence="5">2.7.11.1</ecNumber>
    </recommendedName>
    <alternativeName>
        <fullName evidence="20">Germ cell-specific gene 2 protein</fullName>
    </alternativeName>
</protein>
<organism evidence="24 25">
    <name type="scientific">Conger conger</name>
    <name type="common">Conger eel</name>
    <name type="synonym">Muraena conger</name>
    <dbReference type="NCBI Taxonomy" id="82655"/>
    <lineage>
        <taxon>Eukaryota</taxon>
        <taxon>Metazoa</taxon>
        <taxon>Chordata</taxon>
        <taxon>Craniata</taxon>
        <taxon>Vertebrata</taxon>
        <taxon>Euteleostomi</taxon>
        <taxon>Actinopterygii</taxon>
        <taxon>Neopterygii</taxon>
        <taxon>Teleostei</taxon>
        <taxon>Anguilliformes</taxon>
        <taxon>Congridae</taxon>
        <taxon>Conger</taxon>
    </lineage>
</organism>
<dbReference type="Pfam" id="PF12330">
    <property type="entry name" value="Haspin_kinase"/>
    <property type="match status" value="1"/>
</dbReference>
<dbReference type="PROSITE" id="PS50011">
    <property type="entry name" value="PROTEIN_KINASE_DOM"/>
    <property type="match status" value="1"/>
</dbReference>
<dbReference type="GO" id="GO:0072354">
    <property type="term" value="F:histone H3T3 kinase activity"/>
    <property type="evidence" value="ECO:0007669"/>
    <property type="project" value="TreeGrafter"/>
</dbReference>
<evidence type="ECO:0000256" key="13">
    <source>
        <dbReference type="ARBA" id="ARBA00022840"/>
    </source>
</evidence>